<keyword evidence="3" id="KW-1185">Reference proteome</keyword>
<gene>
    <name evidence="2" type="ORF">RT717_15930</name>
</gene>
<dbReference type="PANTHER" id="PTHR11803">
    <property type="entry name" value="2-IMINOBUTANOATE/2-IMINOPROPANOATE DEAMINASE RIDA"/>
    <property type="match status" value="1"/>
</dbReference>
<name>A0ABZ0IJ54_9BACT</name>
<dbReference type="InterPro" id="IPR035959">
    <property type="entry name" value="RutC-like_sf"/>
</dbReference>
<proteinExistence type="inferred from homology"/>
<dbReference type="RefSeq" id="WP_317487376.1">
    <property type="nucleotide sequence ID" value="NZ_CP136051.1"/>
</dbReference>
<reference evidence="2 3" key="1">
    <citation type="journal article" date="2023" name="Microbiol. Resour. Announc.">
        <title>Complete Genome Sequence of Imperialibacter roseus strain P4T.</title>
        <authorList>
            <person name="Tizabi D.R."/>
            <person name="Bachvaroff T."/>
            <person name="Hill R.T."/>
        </authorList>
    </citation>
    <scope>NUCLEOTIDE SEQUENCE [LARGE SCALE GENOMIC DNA]</scope>
    <source>
        <strain evidence="2 3">P4T</strain>
    </source>
</reference>
<dbReference type="EMBL" id="CP136051">
    <property type="protein sequence ID" value="WOK04571.1"/>
    <property type="molecule type" value="Genomic_DNA"/>
</dbReference>
<organism evidence="2 3">
    <name type="scientific">Imperialibacter roseus</name>
    <dbReference type="NCBI Taxonomy" id="1324217"/>
    <lineage>
        <taxon>Bacteria</taxon>
        <taxon>Pseudomonadati</taxon>
        <taxon>Bacteroidota</taxon>
        <taxon>Cytophagia</taxon>
        <taxon>Cytophagales</taxon>
        <taxon>Flammeovirgaceae</taxon>
        <taxon>Imperialibacter</taxon>
    </lineage>
</organism>
<evidence type="ECO:0000313" key="2">
    <source>
        <dbReference type="EMBL" id="WOK04571.1"/>
    </source>
</evidence>
<evidence type="ECO:0000256" key="1">
    <source>
        <dbReference type="ARBA" id="ARBA00010552"/>
    </source>
</evidence>
<dbReference type="Proteomes" id="UP001302349">
    <property type="component" value="Chromosome"/>
</dbReference>
<protein>
    <submittedName>
        <fullName evidence="2">RidA family protein</fullName>
        <ecNumber evidence="2">3.5.-.-</ecNumber>
    </submittedName>
</protein>
<dbReference type="SUPFAM" id="SSF55298">
    <property type="entry name" value="YjgF-like"/>
    <property type="match status" value="1"/>
</dbReference>
<dbReference type="GO" id="GO:0016787">
    <property type="term" value="F:hydrolase activity"/>
    <property type="evidence" value="ECO:0007669"/>
    <property type="project" value="UniProtKB-KW"/>
</dbReference>
<comment type="similarity">
    <text evidence="1">Belongs to the RutC family.</text>
</comment>
<keyword evidence="2" id="KW-0378">Hydrolase</keyword>
<sequence>MKRAYLNPKLLPDWSQMFSQVVVTEAHGLRFIHVSGQVAVNASKEMVGAGSLKHQTDQALLNLKTAVESGGASMSDVMKLTIYVVDYRYEQAEAISSALRTFFENDKLPALSLIGVAGLAMEHFLIEIDAEVVAVTGK</sequence>
<evidence type="ECO:0000313" key="3">
    <source>
        <dbReference type="Proteomes" id="UP001302349"/>
    </source>
</evidence>
<accession>A0ABZ0IJ54</accession>
<dbReference type="EC" id="3.5.-.-" evidence="2"/>
<dbReference type="PANTHER" id="PTHR11803:SF58">
    <property type="entry name" value="PROTEIN HMF1-RELATED"/>
    <property type="match status" value="1"/>
</dbReference>
<dbReference type="InterPro" id="IPR006175">
    <property type="entry name" value="YjgF/YER057c/UK114"/>
</dbReference>
<dbReference type="Pfam" id="PF01042">
    <property type="entry name" value="Ribonuc_L-PSP"/>
    <property type="match status" value="1"/>
</dbReference>
<dbReference type="Gene3D" id="3.30.1330.40">
    <property type="entry name" value="RutC-like"/>
    <property type="match status" value="1"/>
</dbReference>